<dbReference type="EMBL" id="REGN01001939">
    <property type="protein sequence ID" value="RNA31484.1"/>
    <property type="molecule type" value="Genomic_DNA"/>
</dbReference>
<dbReference type="AlphaFoldDB" id="A0A3M7S6N1"/>
<sequence length="70" mass="8549">MEFDQHLLKITLLLLFESFLYLMCFPYPMHDQGTQFTRERINSGQFWLIMDLFFSPITYKTGWTTELFQK</sequence>
<keyword evidence="1" id="KW-0812">Transmembrane</keyword>
<keyword evidence="1" id="KW-1133">Transmembrane helix</keyword>
<name>A0A3M7S6N1_BRAPC</name>
<gene>
    <name evidence="2" type="ORF">BpHYR1_053509</name>
</gene>
<feature type="transmembrane region" description="Helical" evidence="1">
    <location>
        <begin position="6"/>
        <end position="25"/>
    </location>
</feature>
<dbReference type="Proteomes" id="UP000276133">
    <property type="component" value="Unassembled WGS sequence"/>
</dbReference>
<keyword evidence="1" id="KW-0472">Membrane</keyword>
<proteinExistence type="predicted"/>
<accession>A0A3M7S6N1</accession>
<reference evidence="2 3" key="1">
    <citation type="journal article" date="2018" name="Sci. Rep.">
        <title>Genomic signatures of local adaptation to the degree of environmental predictability in rotifers.</title>
        <authorList>
            <person name="Franch-Gras L."/>
            <person name="Hahn C."/>
            <person name="Garcia-Roger E.M."/>
            <person name="Carmona M.J."/>
            <person name="Serra M."/>
            <person name="Gomez A."/>
        </authorList>
    </citation>
    <scope>NUCLEOTIDE SEQUENCE [LARGE SCALE GENOMIC DNA]</scope>
    <source>
        <strain evidence="2">HYR1</strain>
    </source>
</reference>
<keyword evidence="3" id="KW-1185">Reference proteome</keyword>
<evidence type="ECO:0000256" key="1">
    <source>
        <dbReference type="SAM" id="Phobius"/>
    </source>
</evidence>
<protein>
    <submittedName>
        <fullName evidence="2">Uncharacterized protein</fullName>
    </submittedName>
</protein>
<comment type="caution">
    <text evidence="2">The sequence shown here is derived from an EMBL/GenBank/DDBJ whole genome shotgun (WGS) entry which is preliminary data.</text>
</comment>
<evidence type="ECO:0000313" key="3">
    <source>
        <dbReference type="Proteomes" id="UP000276133"/>
    </source>
</evidence>
<evidence type="ECO:0000313" key="2">
    <source>
        <dbReference type="EMBL" id="RNA31484.1"/>
    </source>
</evidence>
<organism evidence="2 3">
    <name type="scientific">Brachionus plicatilis</name>
    <name type="common">Marine rotifer</name>
    <name type="synonym">Brachionus muelleri</name>
    <dbReference type="NCBI Taxonomy" id="10195"/>
    <lineage>
        <taxon>Eukaryota</taxon>
        <taxon>Metazoa</taxon>
        <taxon>Spiralia</taxon>
        <taxon>Gnathifera</taxon>
        <taxon>Rotifera</taxon>
        <taxon>Eurotatoria</taxon>
        <taxon>Monogononta</taxon>
        <taxon>Pseudotrocha</taxon>
        <taxon>Ploima</taxon>
        <taxon>Brachionidae</taxon>
        <taxon>Brachionus</taxon>
    </lineage>
</organism>